<feature type="region of interest" description="Disordered" evidence="1">
    <location>
        <begin position="299"/>
        <end position="334"/>
    </location>
</feature>
<accession>A0A8G1R7V6</accession>
<name>A0A8G1R7V6_9EURO</name>
<reference evidence="2 3" key="1">
    <citation type="submission" date="2018-02" db="EMBL/GenBank/DDBJ databases">
        <title>The genomes of Aspergillus section Nigri reveals drivers in fungal speciation.</title>
        <authorList>
            <consortium name="DOE Joint Genome Institute"/>
            <person name="Vesth T.C."/>
            <person name="Nybo J."/>
            <person name="Theobald S."/>
            <person name="Brandl J."/>
            <person name="Frisvad J.C."/>
            <person name="Nielsen K.F."/>
            <person name="Lyhne E.K."/>
            <person name="Kogle M.E."/>
            <person name="Kuo A."/>
            <person name="Riley R."/>
            <person name="Clum A."/>
            <person name="Nolan M."/>
            <person name="Lipzen A."/>
            <person name="Salamov A."/>
            <person name="Henrissat B."/>
            <person name="Wiebenga A."/>
            <person name="De vries R.P."/>
            <person name="Grigoriev I.V."/>
            <person name="Mortensen U.H."/>
            <person name="Andersen M.R."/>
            <person name="Baker S.E."/>
        </authorList>
    </citation>
    <scope>NUCLEOTIDE SEQUENCE [LARGE SCALE GENOMIC DNA]</scope>
    <source>
        <strain evidence="2 3">CBS 112811</strain>
    </source>
</reference>
<dbReference type="PANTHER" id="PTHR35186:SF4">
    <property type="entry name" value="PRION-INHIBITION AND PROPAGATION HELO DOMAIN-CONTAINING PROTEIN"/>
    <property type="match status" value="1"/>
</dbReference>
<dbReference type="Proteomes" id="UP000249526">
    <property type="component" value="Unassembled WGS sequence"/>
</dbReference>
<evidence type="ECO:0000313" key="2">
    <source>
        <dbReference type="EMBL" id="RAH61706.1"/>
    </source>
</evidence>
<dbReference type="AlphaFoldDB" id="A0A8G1R7V6"/>
<dbReference type="PANTHER" id="PTHR35186">
    <property type="entry name" value="ANK_REP_REGION DOMAIN-CONTAINING PROTEIN"/>
    <property type="match status" value="1"/>
</dbReference>
<proteinExistence type="predicted"/>
<gene>
    <name evidence="2" type="ORF">BO85DRAFT_483731</name>
</gene>
<feature type="compositionally biased region" description="Polar residues" evidence="1">
    <location>
        <begin position="308"/>
        <end position="331"/>
    </location>
</feature>
<keyword evidence="3" id="KW-1185">Reference proteome</keyword>
<organism evidence="2 3">
    <name type="scientific">Aspergillus piperis CBS 112811</name>
    <dbReference type="NCBI Taxonomy" id="1448313"/>
    <lineage>
        <taxon>Eukaryota</taxon>
        <taxon>Fungi</taxon>
        <taxon>Dikarya</taxon>
        <taxon>Ascomycota</taxon>
        <taxon>Pezizomycotina</taxon>
        <taxon>Eurotiomycetes</taxon>
        <taxon>Eurotiomycetidae</taxon>
        <taxon>Eurotiales</taxon>
        <taxon>Aspergillaceae</taxon>
        <taxon>Aspergillus</taxon>
        <taxon>Aspergillus subgen. Circumdati</taxon>
    </lineage>
</organism>
<dbReference type="GeneID" id="37166579"/>
<dbReference type="RefSeq" id="XP_025519628.1">
    <property type="nucleotide sequence ID" value="XM_025663177.1"/>
</dbReference>
<protein>
    <submittedName>
        <fullName evidence="2">Uncharacterized protein</fullName>
    </submittedName>
</protein>
<evidence type="ECO:0000313" key="3">
    <source>
        <dbReference type="Proteomes" id="UP000249526"/>
    </source>
</evidence>
<dbReference type="EMBL" id="KZ825055">
    <property type="protein sequence ID" value="RAH61706.1"/>
    <property type="molecule type" value="Genomic_DNA"/>
</dbReference>
<evidence type="ECO:0000256" key="1">
    <source>
        <dbReference type="SAM" id="MobiDB-lite"/>
    </source>
</evidence>
<sequence length="568" mass="63639">MWSNSSNKIILLTASLSIFTSRHQRMSGLEIGGPVLEAFPLVITAIDECKKDLELLRLWETKNYRMELAAIQLEIEVQGTIFRNTYLSLMRTFLDPQSTPVDPGNFTRPTNAEDVFSKISSALKPIRFSFGIKQRHGLLHHIKEANSAFQTLVEQLHALRDLTQPLTANAQVSRYRHLRSESSALLSLLISHFDSCTTAHTHSYGFYLRSLLRVPGGVYIRRQSNGCRQYKVWVDSHPRPALEPPVMLEERVVYTLNTCSKRNCCPGSLCQNSGPVVRTRPLATLDSRKLRLKDRSTKIARNFAGPVSSPSTTEQQRLSNAPDSGGSTTRSRSFERPVCFPSTIEQQHLSNIPDRGAVGALPNSNRHFQLTHATFHVEERYPLPTDMSLHTILSSGTRYQQFPGYFYEWDRVNIAALVALSVVSLHNSNWLDSSFSSNQVFFTLFNDNTTGPPATFGIRNRALYNLGIMLLELVLNESLSSLRVPDLGGALETEDQVAWRLEREVCGKAGPVWADVVSKCLHCPFMGNSQLYDDSFASAVYMNIVQPLLGMVDLLDGRLGRSLFSSIA</sequence>